<dbReference type="RefSeq" id="WP_369221541.1">
    <property type="nucleotide sequence ID" value="NZ_CP163441.1"/>
</dbReference>
<reference evidence="3" key="1">
    <citation type="submission" date="2024-07" db="EMBL/GenBank/DDBJ databases">
        <authorList>
            <person name="Yu S.T."/>
        </authorList>
    </citation>
    <scope>NUCLEOTIDE SEQUENCE</scope>
    <source>
        <strain evidence="3">R39</strain>
    </source>
</reference>
<dbReference type="PROSITE" id="PS51257">
    <property type="entry name" value="PROKAR_LIPOPROTEIN"/>
    <property type="match status" value="1"/>
</dbReference>
<dbReference type="AlphaFoldDB" id="A0AB39QL03"/>
<name>A0AB39QL03_9ACTN</name>
<feature type="signal peptide" evidence="2">
    <location>
        <begin position="1"/>
        <end position="21"/>
    </location>
</feature>
<evidence type="ECO:0000256" key="2">
    <source>
        <dbReference type="SAM" id="SignalP"/>
    </source>
</evidence>
<evidence type="ECO:0000313" key="3">
    <source>
        <dbReference type="EMBL" id="XDQ41993.1"/>
    </source>
</evidence>
<keyword evidence="2" id="KW-0732">Signal</keyword>
<accession>A0AB39QL03</accession>
<feature type="region of interest" description="Disordered" evidence="1">
    <location>
        <begin position="19"/>
        <end position="58"/>
    </location>
</feature>
<feature type="chain" id="PRO_5044233893" description="DUF4352 domain-containing protein" evidence="2">
    <location>
        <begin position="22"/>
        <end position="196"/>
    </location>
</feature>
<proteinExistence type="predicted"/>
<evidence type="ECO:0008006" key="4">
    <source>
        <dbReference type="Google" id="ProtNLM"/>
    </source>
</evidence>
<sequence>MKRLAVATALAALTISGCSSGSTTTSTNARPATAPSTAATQDKPSSEATEGGDGGQSFVYQDQSGYRWRIAIQIGESGPTVHADNCTQGGFDASPGHTNVAVKLTMTNLLKDRGEPVPTALVLDAGNTDNTMIGPADSSGFSCLATPDIGRWFEPGETVAVSGIIRNVPDPIPAGAVATFHDLDGNRYGPLVKLKP</sequence>
<organism evidence="3">
    <name type="scientific">Streptomyces sp. R39</name>
    <dbReference type="NCBI Taxonomy" id="3238631"/>
    <lineage>
        <taxon>Bacteria</taxon>
        <taxon>Bacillati</taxon>
        <taxon>Actinomycetota</taxon>
        <taxon>Actinomycetes</taxon>
        <taxon>Kitasatosporales</taxon>
        <taxon>Streptomycetaceae</taxon>
        <taxon>Streptomyces</taxon>
    </lineage>
</organism>
<protein>
    <recommendedName>
        <fullName evidence="4">DUF4352 domain-containing protein</fullName>
    </recommendedName>
</protein>
<feature type="compositionally biased region" description="Low complexity" evidence="1">
    <location>
        <begin position="19"/>
        <end position="40"/>
    </location>
</feature>
<evidence type="ECO:0000256" key="1">
    <source>
        <dbReference type="SAM" id="MobiDB-lite"/>
    </source>
</evidence>
<dbReference type="EMBL" id="CP163441">
    <property type="protein sequence ID" value="XDQ41993.1"/>
    <property type="molecule type" value="Genomic_DNA"/>
</dbReference>
<gene>
    <name evidence="3" type="ORF">AB5J52_06810</name>
</gene>